<dbReference type="PANTHER" id="PTHR28152">
    <property type="entry name" value="HYDROXYACYL-THIOESTER DEHYDRATASE TYPE 2, MITOCHONDRIAL"/>
    <property type="match status" value="1"/>
</dbReference>
<evidence type="ECO:0000259" key="2">
    <source>
        <dbReference type="Pfam" id="PF13452"/>
    </source>
</evidence>
<evidence type="ECO:0000313" key="4">
    <source>
        <dbReference type="Proteomes" id="UP001500618"/>
    </source>
</evidence>
<dbReference type="InterPro" id="IPR039569">
    <property type="entry name" value="FAS1-like_DH_region"/>
</dbReference>
<evidence type="ECO:0000256" key="1">
    <source>
        <dbReference type="SAM" id="MobiDB-lite"/>
    </source>
</evidence>
<organism evidence="3 4">
    <name type="scientific">Fodinicola feengrottensis</name>
    <dbReference type="NCBI Taxonomy" id="435914"/>
    <lineage>
        <taxon>Bacteria</taxon>
        <taxon>Bacillati</taxon>
        <taxon>Actinomycetota</taxon>
        <taxon>Actinomycetes</taxon>
        <taxon>Mycobacteriales</taxon>
        <taxon>Fodinicola</taxon>
    </lineage>
</organism>
<sequence>MSEPPEAFAAIEANWRPHPETSEDVITVKPPETFAALLDQPAPVRTAGDPLPPLWHWFFFDTIHPQATLGQDGHPANASFTPPLPHRRRMFGGGRLTVHQPLRCGDQVQRRSSLGSVRVRHGSTGWLLLVTVRHEFLVGGQLRVLEEQDLVYRDADDLRSGPTAPPEMTEPAERGPWQLRVRPDPVLLFRFSALTHNAHRIHYDQPYATQVEGHPGLVVHGPLLALLLLELPRREAPDRTVRDFRWRACRPLFDHQLVTVSGGSGGELTAGAAGAPDAVTGQVTLDEESE</sequence>
<dbReference type="RefSeq" id="WP_344313013.1">
    <property type="nucleotide sequence ID" value="NZ_BAAANY010000020.1"/>
</dbReference>
<dbReference type="InterPro" id="IPR052741">
    <property type="entry name" value="Mitochondrial_HTD2"/>
</dbReference>
<name>A0ABN2HZ50_9ACTN</name>
<dbReference type="Pfam" id="PF13452">
    <property type="entry name" value="FAS1_DH_region"/>
    <property type="match status" value="1"/>
</dbReference>
<dbReference type="Gene3D" id="3.10.129.10">
    <property type="entry name" value="Hotdog Thioesterase"/>
    <property type="match status" value="1"/>
</dbReference>
<dbReference type="Proteomes" id="UP001500618">
    <property type="component" value="Unassembled WGS sequence"/>
</dbReference>
<evidence type="ECO:0000313" key="3">
    <source>
        <dbReference type="EMBL" id="GAA1695633.1"/>
    </source>
</evidence>
<comment type="caution">
    <text evidence="3">The sequence shown here is derived from an EMBL/GenBank/DDBJ whole genome shotgun (WGS) entry which is preliminary data.</text>
</comment>
<reference evidence="3 4" key="1">
    <citation type="journal article" date="2019" name="Int. J. Syst. Evol. Microbiol.">
        <title>The Global Catalogue of Microorganisms (GCM) 10K type strain sequencing project: providing services to taxonomists for standard genome sequencing and annotation.</title>
        <authorList>
            <consortium name="The Broad Institute Genomics Platform"/>
            <consortium name="The Broad Institute Genome Sequencing Center for Infectious Disease"/>
            <person name="Wu L."/>
            <person name="Ma J."/>
        </authorList>
    </citation>
    <scope>NUCLEOTIDE SEQUENCE [LARGE SCALE GENOMIC DNA]</scope>
    <source>
        <strain evidence="3 4">JCM 14718</strain>
    </source>
</reference>
<gene>
    <name evidence="3" type="ORF">GCM10009765_51060</name>
</gene>
<dbReference type="InterPro" id="IPR029069">
    <property type="entry name" value="HotDog_dom_sf"/>
</dbReference>
<proteinExistence type="predicted"/>
<keyword evidence="4" id="KW-1185">Reference proteome</keyword>
<dbReference type="PANTHER" id="PTHR28152:SF1">
    <property type="entry name" value="HYDROXYACYL-THIOESTER DEHYDRATASE TYPE 2, MITOCHONDRIAL"/>
    <property type="match status" value="1"/>
</dbReference>
<feature type="region of interest" description="Disordered" evidence="1">
    <location>
        <begin position="268"/>
        <end position="290"/>
    </location>
</feature>
<feature type="domain" description="FAS1-like dehydratase" evidence="2">
    <location>
        <begin position="78"/>
        <end position="136"/>
    </location>
</feature>
<accession>A0ABN2HZ50</accession>
<dbReference type="EMBL" id="BAAANY010000020">
    <property type="protein sequence ID" value="GAA1695633.1"/>
    <property type="molecule type" value="Genomic_DNA"/>
</dbReference>
<dbReference type="SUPFAM" id="SSF54637">
    <property type="entry name" value="Thioesterase/thiol ester dehydrase-isomerase"/>
    <property type="match status" value="1"/>
</dbReference>
<protein>
    <submittedName>
        <fullName evidence="3">MaoC family dehydratase N-terminal domain-containing protein</fullName>
    </submittedName>
</protein>